<sequence>MKEISKTLKTLEIKEFENILEFFLFADVPLIFACFYDVLCHFYDVFSLLK</sequence>
<feature type="transmembrane region" description="Helical" evidence="1">
    <location>
        <begin position="20"/>
        <end position="39"/>
    </location>
</feature>
<keyword evidence="1" id="KW-0812">Transmembrane</keyword>
<evidence type="ECO:0000256" key="1">
    <source>
        <dbReference type="SAM" id="Phobius"/>
    </source>
</evidence>
<dbReference type="Proteomes" id="UP000016703">
    <property type="component" value="Chromosome"/>
</dbReference>
<protein>
    <submittedName>
        <fullName evidence="2">Uncharacterized protein</fullName>
    </submittedName>
</protein>
<accession>A0A3Q0NDR2</accession>
<reference evidence="2 3" key="1">
    <citation type="journal article" date="2014" name="MBio">
        <title>Comparison of widely used Listeria monocytogenes strains EGD, 10403S, and EGD-e highlights genomic variations underlying differences in pathogenicity.</title>
        <authorList>
            <person name="Becavin C."/>
            <person name="Bouchier C."/>
            <person name="Lechat P."/>
            <person name="Archambaud C."/>
            <person name="Creno S."/>
            <person name="Gouin E."/>
            <person name="Wu Z."/>
            <person name="Kuhbacher A."/>
            <person name="Brisse S."/>
            <person name="Pucciarelli M.G."/>
            <person name="Garcia-del Portillo F."/>
            <person name="Hain T."/>
            <person name="Portnoy D.A."/>
            <person name="Chakraborty T."/>
            <person name="Lecuit M."/>
            <person name="Pizarro-Cerda J."/>
            <person name="Moszer I."/>
            <person name="Bierne H."/>
            <person name="Cossart P."/>
        </authorList>
    </citation>
    <scope>NUCLEOTIDE SEQUENCE [LARGE SCALE GENOMIC DNA]</scope>
    <source>
        <strain evidence="3">EGD / Mackaness</strain>
    </source>
</reference>
<keyword evidence="1" id="KW-0472">Membrane</keyword>
<name>A0A3Q0NDR2_LISMG</name>
<dbReference type="KEGG" id="lmod:LMON_1236"/>
<evidence type="ECO:0000313" key="2">
    <source>
        <dbReference type="EMBL" id="CDG45094.1"/>
    </source>
</evidence>
<organism evidence="2 3">
    <name type="scientific">Listeria monocytogenes serotype 1/2a (strain EGD / Mackaness)</name>
    <dbReference type="NCBI Taxonomy" id="1334565"/>
    <lineage>
        <taxon>Bacteria</taxon>
        <taxon>Bacillati</taxon>
        <taxon>Bacillota</taxon>
        <taxon>Bacilli</taxon>
        <taxon>Bacillales</taxon>
        <taxon>Listeriaceae</taxon>
        <taxon>Listeria</taxon>
    </lineage>
</organism>
<proteinExistence type="predicted"/>
<evidence type="ECO:0000313" key="3">
    <source>
        <dbReference type="Proteomes" id="UP000016703"/>
    </source>
</evidence>
<dbReference type="EMBL" id="HG421741">
    <property type="protein sequence ID" value="CDG45094.1"/>
    <property type="molecule type" value="Genomic_DNA"/>
</dbReference>
<keyword evidence="1" id="KW-1133">Transmembrane helix</keyword>
<dbReference type="AlphaFoldDB" id="A0A3Q0NDR2"/>
<gene>
    <name evidence="2" type="ORF">LMON_1236</name>
</gene>